<dbReference type="EMBL" id="KI394032">
    <property type="protein sequence ID" value="ERN04997.1"/>
    <property type="molecule type" value="Genomic_DNA"/>
</dbReference>
<dbReference type="HOGENOM" id="CLU_1241607_0_0_1"/>
<accession>U5D0V6</accession>
<dbReference type="Proteomes" id="UP000017836">
    <property type="component" value="Unassembled WGS sequence"/>
</dbReference>
<evidence type="ECO:0000313" key="1">
    <source>
        <dbReference type="EMBL" id="ERN04997.1"/>
    </source>
</evidence>
<evidence type="ECO:0000313" key="2">
    <source>
        <dbReference type="Proteomes" id="UP000017836"/>
    </source>
</evidence>
<keyword evidence="2" id="KW-1185">Reference proteome</keyword>
<dbReference type="PANTHER" id="PTHR34456">
    <property type="entry name" value="MITOVIRUS RNA-DEPENDENT RNA POLYMERASE"/>
    <property type="match status" value="1"/>
</dbReference>
<dbReference type="Gramene" id="ERN04997">
    <property type="protein sequence ID" value="ERN04997"/>
    <property type="gene ID" value="AMTR_s05400p00003230"/>
</dbReference>
<dbReference type="eggNOG" id="ENOG502S5E8">
    <property type="taxonomic scope" value="Eukaryota"/>
</dbReference>
<dbReference type="PANTHER" id="PTHR34456:SF13">
    <property type="entry name" value="REVERSE TRANSCRIPTASE DOMAIN-CONTAINING PROTEIN"/>
    <property type="match status" value="1"/>
</dbReference>
<dbReference type="AlphaFoldDB" id="U5D0V6"/>
<organism evidence="1 2">
    <name type="scientific">Amborella trichopoda</name>
    <dbReference type="NCBI Taxonomy" id="13333"/>
    <lineage>
        <taxon>Eukaryota</taxon>
        <taxon>Viridiplantae</taxon>
        <taxon>Streptophyta</taxon>
        <taxon>Embryophyta</taxon>
        <taxon>Tracheophyta</taxon>
        <taxon>Spermatophyta</taxon>
        <taxon>Magnoliopsida</taxon>
        <taxon>Amborellales</taxon>
        <taxon>Amborellaceae</taxon>
        <taxon>Amborella</taxon>
    </lineage>
</organism>
<dbReference type="Pfam" id="PF05919">
    <property type="entry name" value="Mitovir_RNA_pol"/>
    <property type="match status" value="1"/>
</dbReference>
<sequence>MLVWYCAEIVHPGKHFTSYAILGDDVVIGDPEVAKLYAESLDQLGVSISFQKSVISDTGCLEFAKRFRIRRGTVDISPISIRALLSYSHPYGLMAINHKSNVKRFTTLLRIGGFGYKGQPLTPGLRGKLIQLVLNKLSPKDIQIAPDEAFHDPSLVEFNEFTILRGWMEQWLSYVSWYYNVACKPEVTLDDLFEAPYYERSWKSKANNRKEEVVRMVHGYSIY</sequence>
<dbReference type="OMA" id="LMAINHK"/>
<dbReference type="InterPro" id="IPR008686">
    <property type="entry name" value="RNA_pol_mitovir"/>
</dbReference>
<name>U5D0V6_AMBTC</name>
<protein>
    <recommendedName>
        <fullName evidence="3">Reverse transcriptase domain-containing protein</fullName>
    </recommendedName>
</protein>
<reference evidence="2" key="1">
    <citation type="journal article" date="2013" name="Science">
        <title>The Amborella genome and the evolution of flowering plants.</title>
        <authorList>
            <consortium name="Amborella Genome Project"/>
        </authorList>
    </citation>
    <scope>NUCLEOTIDE SEQUENCE [LARGE SCALE GENOMIC DNA]</scope>
</reference>
<gene>
    <name evidence="1" type="ORF">AMTR_s05400p00003230</name>
</gene>
<evidence type="ECO:0008006" key="3">
    <source>
        <dbReference type="Google" id="ProtNLM"/>
    </source>
</evidence>
<proteinExistence type="predicted"/>